<sequence length="468" mass="53169">METPYKKLYDRLPATLQNLAVTAFSVLLDRQRYGGRFREFQALLEKSQWYDERQLEAYQNKQLQRIVAYAYQHVPYYRQVMDERGLKVADIATSADLHKLPVLTKDIIRTRFADLLSDEFDLKTVARGNTSGTTGSPLEVCYDEDMIRINYAMLDRQYRWADTRLGRSGDKVAVIRGNVIVPLNQSKPPYWRYNYLHRQMLLSSFHLSQDNLPAYVAELRKFNPRVLDGYPSTLYVLAKYLKNKGETLPLHAVLSSSETLYDFQRETIEESFACKVFDYFGAAERVLFATECDQHMGHHVCAEYGITELLDRDLKPVATGETGTLVATSLHNIAMPLIRYVTNDMSALKAEKCSCGRGLPLMEDVATKAEDSLTLKDGRIISPSVLTHPFKPLTTIEESQIIQESLDLVVVKLVPGKGFSEEHTDALVHGLQDRLGAGIEIRIEIVDELERSASGKFKWVISRVALGI</sequence>
<dbReference type="Gene3D" id="3.40.50.12780">
    <property type="entry name" value="N-terminal domain of ligase-like"/>
    <property type="match status" value="1"/>
</dbReference>
<name>A0A193LET3_9GAMM</name>
<evidence type="ECO:0000313" key="2">
    <source>
        <dbReference type="Proteomes" id="UP000092695"/>
    </source>
</evidence>
<dbReference type="OrthoDB" id="580775at2"/>
<protein>
    <recommendedName>
        <fullName evidence="3">Capsule biosynthesis protein CapK</fullName>
    </recommendedName>
</protein>
<gene>
    <name evidence="1" type="ORF">BA177_06865</name>
</gene>
<evidence type="ECO:0000313" key="1">
    <source>
        <dbReference type="EMBL" id="ANO50966.1"/>
    </source>
</evidence>
<keyword evidence="2" id="KW-1185">Reference proteome</keyword>
<dbReference type="EMBL" id="CP016268">
    <property type="protein sequence ID" value="ANO50966.1"/>
    <property type="molecule type" value="Genomic_DNA"/>
</dbReference>
<proteinExistence type="predicted"/>
<accession>A0A193LET3</accession>
<dbReference type="STRING" id="1548547.BA177_06865"/>
<reference evidence="1 2" key="1">
    <citation type="submission" date="2016-06" db="EMBL/GenBank/DDBJ databases">
        <title>Complete genome sequence of a deep-branching marine Gamma Proteobacterium Woeseia oceani type strain XK5.</title>
        <authorList>
            <person name="Mu D."/>
            <person name="Du Z."/>
        </authorList>
    </citation>
    <scope>NUCLEOTIDE SEQUENCE [LARGE SCALE GENOMIC DNA]</scope>
    <source>
        <strain evidence="1 2">XK5</strain>
    </source>
</reference>
<dbReference type="InterPro" id="IPR042099">
    <property type="entry name" value="ANL_N_sf"/>
</dbReference>
<dbReference type="Proteomes" id="UP000092695">
    <property type="component" value="Chromosome"/>
</dbReference>
<evidence type="ECO:0008006" key="3">
    <source>
        <dbReference type="Google" id="ProtNLM"/>
    </source>
</evidence>
<dbReference type="RefSeq" id="WP_068614601.1">
    <property type="nucleotide sequence ID" value="NZ_CP016268.1"/>
</dbReference>
<dbReference type="SUPFAM" id="SSF56801">
    <property type="entry name" value="Acetyl-CoA synthetase-like"/>
    <property type="match status" value="1"/>
</dbReference>
<dbReference type="PANTHER" id="PTHR36932:SF1">
    <property type="entry name" value="CAPSULAR POLYSACCHARIDE BIOSYNTHESIS PROTEIN"/>
    <property type="match status" value="1"/>
</dbReference>
<dbReference type="InterPro" id="IPR053158">
    <property type="entry name" value="CapK_Type1_Caps_Biosynth"/>
</dbReference>
<dbReference type="KEGG" id="woc:BA177_06865"/>
<dbReference type="PANTHER" id="PTHR36932">
    <property type="entry name" value="CAPSULAR POLYSACCHARIDE BIOSYNTHESIS PROTEIN"/>
    <property type="match status" value="1"/>
</dbReference>
<dbReference type="AlphaFoldDB" id="A0A193LET3"/>
<organism evidence="1 2">
    <name type="scientific">Woeseia oceani</name>
    <dbReference type="NCBI Taxonomy" id="1548547"/>
    <lineage>
        <taxon>Bacteria</taxon>
        <taxon>Pseudomonadati</taxon>
        <taxon>Pseudomonadota</taxon>
        <taxon>Gammaproteobacteria</taxon>
        <taxon>Woeseiales</taxon>
        <taxon>Woeseiaceae</taxon>
        <taxon>Woeseia</taxon>
    </lineage>
</organism>